<evidence type="ECO:0000313" key="1">
    <source>
        <dbReference type="EnsemblMetazoa" id="OVOC10728.1"/>
    </source>
</evidence>
<accession>A0A8R1XNG3</accession>
<proteinExistence type="predicted"/>
<dbReference type="Proteomes" id="UP000024404">
    <property type="component" value="Unassembled WGS sequence"/>
</dbReference>
<protein>
    <submittedName>
        <fullName evidence="1">Uncharacterized protein</fullName>
    </submittedName>
</protein>
<dbReference type="EnsemblMetazoa" id="OVOC10728.1">
    <property type="protein sequence ID" value="OVOC10728.1"/>
    <property type="gene ID" value="WBGene00247537"/>
</dbReference>
<reference evidence="1" key="2">
    <citation type="submission" date="2022-06" db="UniProtKB">
        <authorList>
            <consortium name="EnsemblMetazoa"/>
        </authorList>
    </citation>
    <scope>IDENTIFICATION</scope>
</reference>
<keyword evidence="2" id="KW-1185">Reference proteome</keyword>
<evidence type="ECO:0000313" key="2">
    <source>
        <dbReference type="Proteomes" id="UP000024404"/>
    </source>
</evidence>
<reference evidence="2" key="1">
    <citation type="submission" date="2013-10" db="EMBL/GenBank/DDBJ databases">
        <title>Genome sequencing of Onchocerca volvulus.</title>
        <authorList>
            <person name="Cotton J."/>
            <person name="Tsai J."/>
            <person name="Stanley E."/>
            <person name="Tracey A."/>
            <person name="Holroyd N."/>
            <person name="Lustigman S."/>
            <person name="Berriman M."/>
        </authorList>
    </citation>
    <scope>NUCLEOTIDE SEQUENCE</scope>
</reference>
<name>A0A8R1XNG3_ONCVO</name>
<dbReference type="AlphaFoldDB" id="A0A8R1XNG3"/>
<dbReference type="EMBL" id="CMVM020000345">
    <property type="status" value="NOT_ANNOTATED_CDS"/>
    <property type="molecule type" value="Genomic_DNA"/>
</dbReference>
<sequence>MVVLSRCVRTSPLLFSNLKIAVPRTEGLIIDRYYHYWGCPEDKNINFVSFAVTSRRTSIMTVVNGDLLFIPLPDI</sequence>
<organism evidence="1 2">
    <name type="scientific">Onchocerca volvulus</name>
    <dbReference type="NCBI Taxonomy" id="6282"/>
    <lineage>
        <taxon>Eukaryota</taxon>
        <taxon>Metazoa</taxon>
        <taxon>Ecdysozoa</taxon>
        <taxon>Nematoda</taxon>
        <taxon>Chromadorea</taxon>
        <taxon>Rhabditida</taxon>
        <taxon>Spirurina</taxon>
        <taxon>Spiruromorpha</taxon>
        <taxon>Filarioidea</taxon>
        <taxon>Onchocercidae</taxon>
        <taxon>Onchocerca</taxon>
    </lineage>
</organism>